<keyword evidence="1" id="KW-1133">Transmembrane helix</keyword>
<dbReference type="Pfam" id="PF16074">
    <property type="entry name" value="PilW"/>
    <property type="match status" value="1"/>
</dbReference>
<reference evidence="2" key="1">
    <citation type="submission" date="2018-06" db="EMBL/GenBank/DDBJ databases">
        <authorList>
            <person name="O'Rourke A."/>
        </authorList>
    </citation>
    <scope>NUCLEOTIDE SEQUENCE</scope>
    <source>
        <strain evidence="2">132550021-3</strain>
    </source>
</reference>
<evidence type="ECO:0000313" key="2">
    <source>
        <dbReference type="EMBL" id="MBX3892633.1"/>
    </source>
</evidence>
<gene>
    <name evidence="2" type="ORF">DEE74_22445</name>
</gene>
<dbReference type="EMBL" id="QGBI01000027">
    <property type="protein sequence ID" value="MBX3892633.1"/>
    <property type="molecule type" value="Genomic_DNA"/>
</dbReference>
<dbReference type="Proteomes" id="UP001199322">
    <property type="component" value="Unassembled WGS sequence"/>
</dbReference>
<accession>A0A9Q2C480</accession>
<dbReference type="InterPro" id="IPR032092">
    <property type="entry name" value="PilW"/>
</dbReference>
<dbReference type="GO" id="GO:0043683">
    <property type="term" value="P:type IV pilus assembly"/>
    <property type="evidence" value="ECO:0007669"/>
    <property type="project" value="InterPro"/>
</dbReference>
<keyword evidence="1" id="KW-0472">Membrane</keyword>
<evidence type="ECO:0000313" key="3">
    <source>
        <dbReference type="Proteomes" id="UP001199322"/>
    </source>
</evidence>
<organism evidence="2 3">
    <name type="scientific">Ralstonia pickettii</name>
    <name type="common">Burkholderia pickettii</name>
    <dbReference type="NCBI Taxonomy" id="329"/>
    <lineage>
        <taxon>Bacteria</taxon>
        <taxon>Pseudomonadati</taxon>
        <taxon>Pseudomonadota</taxon>
        <taxon>Betaproteobacteria</taxon>
        <taxon>Burkholderiales</taxon>
        <taxon>Burkholderiaceae</taxon>
        <taxon>Ralstonia</taxon>
    </lineage>
</organism>
<dbReference type="AlphaFoldDB" id="A0A9Q2C480"/>
<protein>
    <submittedName>
        <fullName evidence="2">PilW family protein</fullName>
    </submittedName>
</protein>
<feature type="transmembrane region" description="Helical" evidence="1">
    <location>
        <begin position="20"/>
        <end position="40"/>
    </location>
</feature>
<sequence length="242" mass="25411">MTHRMQSARSQGGTSLVEILIAMVIALFIMTGVVVVFVNMQKSFTSQDQLAQLQDNERLALTILTNVVQQAGYFPNPTVNTALSAFPANGSLAAGQVISGTSGATAGTDTVTTRFATASGDGTMNCLGQTNTTGAQQVYINTLSVNANNELQCAMTLISSGVTTTVPLVSGVTRLSVLYGTDTNSNGYDDSYLTAAQVAASGYWSQVHTVQVTLTFTTQFGNQVGQAQSTTWVQNIGLKNQS</sequence>
<comment type="caution">
    <text evidence="2">The sequence shown here is derived from an EMBL/GenBank/DDBJ whole genome shotgun (WGS) entry which is preliminary data.</text>
</comment>
<evidence type="ECO:0000256" key="1">
    <source>
        <dbReference type="SAM" id="Phobius"/>
    </source>
</evidence>
<proteinExistence type="predicted"/>
<name>A0A9Q2C480_RALPI</name>
<keyword evidence="1" id="KW-0812">Transmembrane</keyword>